<dbReference type="AlphaFoldDB" id="A0A516SKV6"/>
<dbReference type="PANTHER" id="PTHR34139:SF1">
    <property type="entry name" value="RNASE MJ1380-RELATED"/>
    <property type="match status" value="1"/>
</dbReference>
<evidence type="ECO:0000256" key="1">
    <source>
        <dbReference type="ARBA" id="ARBA00022553"/>
    </source>
</evidence>
<evidence type="ECO:0000256" key="5">
    <source>
        <dbReference type="ARBA" id="ARBA00022801"/>
    </source>
</evidence>
<dbReference type="Proteomes" id="UP000317550">
    <property type="component" value="Chromosome"/>
</dbReference>
<dbReference type="GO" id="GO:0004540">
    <property type="term" value="F:RNA nuclease activity"/>
    <property type="evidence" value="ECO:0007669"/>
    <property type="project" value="InterPro"/>
</dbReference>
<dbReference type="InterPro" id="IPR008201">
    <property type="entry name" value="HepT-like"/>
</dbReference>
<keyword evidence="3" id="KW-0540">Nuclease</keyword>
<evidence type="ECO:0000256" key="4">
    <source>
        <dbReference type="ARBA" id="ARBA00022741"/>
    </source>
</evidence>
<sequence>MNDIHLSDYLDHMLQAAKDACGFVEGLDRADFLDDKRTQQAVVMSLIIIGEAATKVMDSHTAFAQTHDQLPWRNMRGMRNRIAHGYFDINLDLVWDTVQTALPQLLEQLHGLRQDAARTNDGS</sequence>
<keyword evidence="7" id="KW-1185">Reference proteome</keyword>
<dbReference type="GO" id="GO:0000166">
    <property type="term" value="F:nucleotide binding"/>
    <property type="evidence" value="ECO:0007669"/>
    <property type="project" value="UniProtKB-KW"/>
</dbReference>
<organism evidence="6 7">
    <name type="scientific">Chitinimonas arctica</name>
    <dbReference type="NCBI Taxonomy" id="2594795"/>
    <lineage>
        <taxon>Bacteria</taxon>
        <taxon>Pseudomonadati</taxon>
        <taxon>Pseudomonadota</taxon>
        <taxon>Betaproteobacteria</taxon>
        <taxon>Neisseriales</taxon>
        <taxon>Chitinibacteraceae</taxon>
        <taxon>Chitinimonas</taxon>
    </lineage>
</organism>
<proteinExistence type="predicted"/>
<evidence type="ECO:0000256" key="3">
    <source>
        <dbReference type="ARBA" id="ARBA00022722"/>
    </source>
</evidence>
<reference evidence="7" key="1">
    <citation type="submission" date="2019-07" db="EMBL/GenBank/DDBJ databases">
        <title>Chitinimonas sp. nov., isolated from Ny-Alesund, arctica soil.</title>
        <authorList>
            <person name="Xu Q."/>
            <person name="Peng F."/>
        </authorList>
    </citation>
    <scope>NUCLEOTIDE SEQUENCE [LARGE SCALE GENOMIC DNA]</scope>
    <source>
        <strain evidence="7">R3-44</strain>
    </source>
</reference>
<dbReference type="RefSeq" id="WP_144280136.1">
    <property type="nucleotide sequence ID" value="NZ_CP041730.1"/>
</dbReference>
<dbReference type="GO" id="GO:0110001">
    <property type="term" value="C:toxin-antitoxin complex"/>
    <property type="evidence" value="ECO:0007669"/>
    <property type="project" value="InterPro"/>
</dbReference>
<dbReference type="EMBL" id="CP041730">
    <property type="protein sequence ID" value="QDQ28753.1"/>
    <property type="molecule type" value="Genomic_DNA"/>
</dbReference>
<keyword evidence="1" id="KW-0597">Phosphoprotein</keyword>
<evidence type="ECO:0000313" key="7">
    <source>
        <dbReference type="Proteomes" id="UP000317550"/>
    </source>
</evidence>
<evidence type="ECO:0000256" key="2">
    <source>
        <dbReference type="ARBA" id="ARBA00022649"/>
    </source>
</evidence>
<protein>
    <submittedName>
        <fullName evidence="6">DUF86 domain-containing protein</fullName>
    </submittedName>
</protein>
<keyword evidence="4" id="KW-0547">Nucleotide-binding</keyword>
<dbReference type="GO" id="GO:0016787">
    <property type="term" value="F:hydrolase activity"/>
    <property type="evidence" value="ECO:0007669"/>
    <property type="project" value="UniProtKB-KW"/>
</dbReference>
<dbReference type="PANTHER" id="PTHR34139">
    <property type="entry name" value="UPF0331 PROTEIN MJ0127"/>
    <property type="match status" value="1"/>
</dbReference>
<gene>
    <name evidence="6" type="ORF">FNU76_21695</name>
</gene>
<dbReference type="Pfam" id="PF01934">
    <property type="entry name" value="HepT-like"/>
    <property type="match status" value="1"/>
</dbReference>
<dbReference type="InterPro" id="IPR051813">
    <property type="entry name" value="HepT_RNase_toxin"/>
</dbReference>
<name>A0A516SKV6_9NEIS</name>
<evidence type="ECO:0000313" key="6">
    <source>
        <dbReference type="EMBL" id="QDQ28753.1"/>
    </source>
</evidence>
<accession>A0A516SKV6</accession>
<keyword evidence="5" id="KW-0378">Hydrolase</keyword>
<keyword evidence="2" id="KW-1277">Toxin-antitoxin system</keyword>
<dbReference type="OrthoDB" id="159782at2"/>
<dbReference type="KEGG" id="cari:FNU76_21695"/>